<reference evidence="1 2" key="1">
    <citation type="journal article" date="2022" name="bioRxiv">
        <title>The genome of the oomycete Peronosclerospora sorghi, a cosmopolitan pathogen of maize and sorghum, is inflated with dispersed pseudogenes.</title>
        <authorList>
            <person name="Fletcher K."/>
            <person name="Martin F."/>
            <person name="Isakeit T."/>
            <person name="Cavanaugh K."/>
            <person name="Magill C."/>
            <person name="Michelmore R."/>
        </authorList>
    </citation>
    <scope>NUCLEOTIDE SEQUENCE [LARGE SCALE GENOMIC DNA]</scope>
    <source>
        <strain evidence="1">P6</strain>
    </source>
</reference>
<evidence type="ECO:0000313" key="1">
    <source>
        <dbReference type="EMBL" id="KAI9922970.1"/>
    </source>
</evidence>
<organism evidence="1 2">
    <name type="scientific">Peronosclerospora sorghi</name>
    <dbReference type="NCBI Taxonomy" id="230839"/>
    <lineage>
        <taxon>Eukaryota</taxon>
        <taxon>Sar</taxon>
        <taxon>Stramenopiles</taxon>
        <taxon>Oomycota</taxon>
        <taxon>Peronosporomycetes</taxon>
        <taxon>Peronosporales</taxon>
        <taxon>Peronosporaceae</taxon>
        <taxon>Peronosclerospora</taxon>
    </lineage>
</organism>
<accession>A0ACC0WY56</accession>
<keyword evidence="2" id="KW-1185">Reference proteome</keyword>
<proteinExistence type="predicted"/>
<protein>
    <submittedName>
        <fullName evidence="1">Uncharacterized protein</fullName>
    </submittedName>
</protein>
<comment type="caution">
    <text evidence="1">The sequence shown here is derived from an EMBL/GenBank/DDBJ whole genome shotgun (WGS) entry which is preliminary data.</text>
</comment>
<dbReference type="EMBL" id="CM047580">
    <property type="protein sequence ID" value="KAI9922970.1"/>
    <property type="molecule type" value="Genomic_DNA"/>
</dbReference>
<gene>
    <name evidence="1" type="ORF">PsorP6_002315</name>
</gene>
<evidence type="ECO:0000313" key="2">
    <source>
        <dbReference type="Proteomes" id="UP001163321"/>
    </source>
</evidence>
<sequence length="62" mass="7103">MINLPYQLVLALYSALHEAIEWAAKDEDTQELRSSLHMEYSLILATCTEKKVDVVALIRAKR</sequence>
<name>A0ACC0WY56_9STRA</name>
<dbReference type="Proteomes" id="UP001163321">
    <property type="component" value="Chromosome 1"/>
</dbReference>